<protein>
    <recommendedName>
        <fullName evidence="1">Ribosomal RNA methyltransferase FtsJ domain-containing protein</fullName>
    </recommendedName>
</protein>
<feature type="domain" description="Ribosomal RNA methyltransferase FtsJ" evidence="1">
    <location>
        <begin position="2"/>
        <end position="171"/>
    </location>
</feature>
<dbReference type="Proteomes" id="UP000799779">
    <property type="component" value="Unassembled WGS sequence"/>
</dbReference>
<evidence type="ECO:0000313" key="2">
    <source>
        <dbReference type="EMBL" id="KAF1992977.1"/>
    </source>
</evidence>
<keyword evidence="3" id="KW-1185">Reference proteome</keyword>
<dbReference type="Pfam" id="PF01728">
    <property type="entry name" value="FtsJ"/>
    <property type="match status" value="1"/>
</dbReference>
<dbReference type="AlphaFoldDB" id="A0A6A5VVT0"/>
<dbReference type="InterPro" id="IPR029063">
    <property type="entry name" value="SAM-dependent_MTases_sf"/>
</dbReference>
<gene>
    <name evidence="2" type="ORF">P154DRAFT_591731</name>
</gene>
<dbReference type="GO" id="GO:0032259">
    <property type="term" value="P:methylation"/>
    <property type="evidence" value="ECO:0007669"/>
    <property type="project" value="InterPro"/>
</dbReference>
<dbReference type="EMBL" id="ML977743">
    <property type="protein sequence ID" value="KAF1992977.1"/>
    <property type="molecule type" value="Genomic_DNA"/>
</dbReference>
<proteinExistence type="predicted"/>
<dbReference type="InterPro" id="IPR002877">
    <property type="entry name" value="RNA_MeTrfase_FtsJ_dom"/>
</dbReference>
<evidence type="ECO:0000313" key="3">
    <source>
        <dbReference type="Proteomes" id="UP000799779"/>
    </source>
</evidence>
<dbReference type="OrthoDB" id="417125at2759"/>
<dbReference type="GO" id="GO:0008168">
    <property type="term" value="F:methyltransferase activity"/>
    <property type="evidence" value="ECO:0007669"/>
    <property type="project" value="InterPro"/>
</dbReference>
<accession>A0A6A5VVT0</accession>
<dbReference type="Gene3D" id="3.40.50.150">
    <property type="entry name" value="Vaccinia Virus protein VP39"/>
    <property type="match status" value="1"/>
</dbReference>
<sequence>MAPGGYTASALKYNPTAKAVGITLPPDKGGHEVFLNSYRSTVLYYDITMFAKEFGVDEVPCTHPGHDSFSLERPFIGQMFDFVICDGQVLRTHKRPEYRERTEANRLTSSQLILALQRIRHGGTLIILLHKIESLDTMELLYIFSQFSDIEVFKPLRKHAIRSTFYLIARNVQPSVESAKVAVIAWKKAWWNATFGGEQGVGARRLEIDDQYAQEIIDSFGDRLTTLARPVWKIQADALSRTDFAR</sequence>
<organism evidence="2 3">
    <name type="scientific">Amniculicola lignicola CBS 123094</name>
    <dbReference type="NCBI Taxonomy" id="1392246"/>
    <lineage>
        <taxon>Eukaryota</taxon>
        <taxon>Fungi</taxon>
        <taxon>Dikarya</taxon>
        <taxon>Ascomycota</taxon>
        <taxon>Pezizomycotina</taxon>
        <taxon>Dothideomycetes</taxon>
        <taxon>Pleosporomycetidae</taxon>
        <taxon>Pleosporales</taxon>
        <taxon>Amniculicolaceae</taxon>
        <taxon>Amniculicola</taxon>
    </lineage>
</organism>
<reference evidence="2" key="1">
    <citation type="journal article" date="2020" name="Stud. Mycol.">
        <title>101 Dothideomycetes genomes: a test case for predicting lifestyles and emergence of pathogens.</title>
        <authorList>
            <person name="Haridas S."/>
            <person name="Albert R."/>
            <person name="Binder M."/>
            <person name="Bloem J."/>
            <person name="Labutti K."/>
            <person name="Salamov A."/>
            <person name="Andreopoulos B."/>
            <person name="Baker S."/>
            <person name="Barry K."/>
            <person name="Bills G."/>
            <person name="Bluhm B."/>
            <person name="Cannon C."/>
            <person name="Castanera R."/>
            <person name="Culley D."/>
            <person name="Daum C."/>
            <person name="Ezra D."/>
            <person name="Gonzalez J."/>
            <person name="Henrissat B."/>
            <person name="Kuo A."/>
            <person name="Liang C."/>
            <person name="Lipzen A."/>
            <person name="Lutzoni F."/>
            <person name="Magnuson J."/>
            <person name="Mondo S."/>
            <person name="Nolan M."/>
            <person name="Ohm R."/>
            <person name="Pangilinan J."/>
            <person name="Park H.-J."/>
            <person name="Ramirez L."/>
            <person name="Alfaro M."/>
            <person name="Sun H."/>
            <person name="Tritt A."/>
            <person name="Yoshinaga Y."/>
            <person name="Zwiers L.-H."/>
            <person name="Turgeon B."/>
            <person name="Goodwin S."/>
            <person name="Spatafora J."/>
            <person name="Crous P."/>
            <person name="Grigoriev I."/>
        </authorList>
    </citation>
    <scope>NUCLEOTIDE SEQUENCE</scope>
    <source>
        <strain evidence="2">CBS 123094</strain>
    </source>
</reference>
<dbReference type="SUPFAM" id="SSF53335">
    <property type="entry name" value="S-adenosyl-L-methionine-dependent methyltransferases"/>
    <property type="match status" value="1"/>
</dbReference>
<name>A0A6A5VVT0_9PLEO</name>
<evidence type="ECO:0000259" key="1">
    <source>
        <dbReference type="Pfam" id="PF01728"/>
    </source>
</evidence>